<dbReference type="PROSITE" id="PS51034">
    <property type="entry name" value="ZP_2"/>
    <property type="match status" value="1"/>
</dbReference>
<sequence>MFDDRCELARATYRPLAPECAFFFLLQLLDDRFHQGNRLSLTIQGVNPRGMAFSMTVVVQLHPLFITKVDRAFHVRCFYIEAEKAVGAQIGVNNLNDLHVKAISGSSQESELEIDCSLTGYTFQESSNGPLVKLAQVGDLIYHVWDCPSDVYGMMIHDCSIVDGQGNNHTVIDSQG</sequence>
<dbReference type="PANTHER" id="PTHR22907">
    <property type="entry name" value="GH04558P"/>
    <property type="match status" value="1"/>
</dbReference>
<evidence type="ECO:0000256" key="4">
    <source>
        <dbReference type="ARBA" id="ARBA00022692"/>
    </source>
</evidence>
<evidence type="ECO:0000256" key="5">
    <source>
        <dbReference type="ARBA" id="ARBA00022729"/>
    </source>
</evidence>
<reference evidence="10" key="2">
    <citation type="submission" date="2017-02" db="UniProtKB">
        <authorList>
            <consortium name="WormBaseParasite"/>
        </authorList>
    </citation>
    <scope>IDENTIFICATION</scope>
</reference>
<evidence type="ECO:0000256" key="7">
    <source>
        <dbReference type="ARBA" id="ARBA00023136"/>
    </source>
</evidence>
<name>A0A0K0DJ57_ANGCA</name>
<comment type="subcellular location">
    <subcellularLocation>
        <location evidence="1">Cell membrane</location>
        <topology evidence="1">Single-pass type I membrane protein</topology>
    </subcellularLocation>
</comment>
<organism evidence="9 10">
    <name type="scientific">Angiostrongylus cantonensis</name>
    <name type="common">Rat lungworm</name>
    <dbReference type="NCBI Taxonomy" id="6313"/>
    <lineage>
        <taxon>Eukaryota</taxon>
        <taxon>Metazoa</taxon>
        <taxon>Ecdysozoa</taxon>
        <taxon>Nematoda</taxon>
        <taxon>Chromadorea</taxon>
        <taxon>Rhabditida</taxon>
        <taxon>Rhabditina</taxon>
        <taxon>Rhabditomorpha</taxon>
        <taxon>Strongyloidea</taxon>
        <taxon>Metastrongylidae</taxon>
        <taxon>Angiostrongylus</taxon>
    </lineage>
</organism>
<proteinExistence type="predicted"/>
<dbReference type="AlphaFoldDB" id="A0A0K0DJ57"/>
<keyword evidence="2" id="KW-0193">Cuticle</keyword>
<dbReference type="Proteomes" id="UP000035642">
    <property type="component" value="Unassembled WGS sequence"/>
</dbReference>
<dbReference type="InterPro" id="IPR057475">
    <property type="entry name" value="CUT_C"/>
</dbReference>
<dbReference type="GO" id="GO:0042302">
    <property type="term" value="F:structural constituent of cuticle"/>
    <property type="evidence" value="ECO:0007669"/>
    <property type="project" value="UniProtKB-KW"/>
</dbReference>
<evidence type="ECO:0000313" key="9">
    <source>
        <dbReference type="Proteomes" id="UP000035642"/>
    </source>
</evidence>
<dbReference type="SMART" id="SM00241">
    <property type="entry name" value="ZP"/>
    <property type="match status" value="1"/>
</dbReference>
<dbReference type="Pfam" id="PF25057">
    <property type="entry name" value="CUT_N"/>
    <property type="match status" value="1"/>
</dbReference>
<dbReference type="InterPro" id="IPR001507">
    <property type="entry name" value="ZP_dom"/>
</dbReference>
<keyword evidence="5" id="KW-0732">Signal</keyword>
<dbReference type="Pfam" id="PF25301">
    <property type="entry name" value="CUT_C"/>
    <property type="match status" value="1"/>
</dbReference>
<keyword evidence="6" id="KW-1133">Transmembrane helix</keyword>
<accession>A0A0K0DJ57</accession>
<reference evidence="9" key="1">
    <citation type="submission" date="2012-09" db="EMBL/GenBank/DDBJ databases">
        <authorList>
            <person name="Martin A.A."/>
        </authorList>
    </citation>
    <scope>NUCLEOTIDE SEQUENCE</scope>
</reference>
<dbReference type="InterPro" id="IPR051962">
    <property type="entry name" value="Cuticlin"/>
</dbReference>
<evidence type="ECO:0000256" key="1">
    <source>
        <dbReference type="ARBA" id="ARBA00004251"/>
    </source>
</evidence>
<dbReference type="InterPro" id="IPR056953">
    <property type="entry name" value="CUT_N"/>
</dbReference>
<dbReference type="STRING" id="6313.A0A0K0DJ57"/>
<evidence type="ECO:0000259" key="8">
    <source>
        <dbReference type="PROSITE" id="PS51034"/>
    </source>
</evidence>
<feature type="domain" description="ZP" evidence="8">
    <location>
        <begin position="1"/>
        <end position="176"/>
    </location>
</feature>
<evidence type="ECO:0000256" key="3">
    <source>
        <dbReference type="ARBA" id="ARBA00022475"/>
    </source>
</evidence>
<evidence type="ECO:0000256" key="2">
    <source>
        <dbReference type="ARBA" id="ARBA00022460"/>
    </source>
</evidence>
<dbReference type="PANTHER" id="PTHR22907:SF23">
    <property type="entry name" value="ZP DOMAIN-CONTAINING PROTEIN"/>
    <property type="match status" value="1"/>
</dbReference>
<keyword evidence="9" id="KW-1185">Reference proteome</keyword>
<keyword evidence="4" id="KW-0812">Transmembrane</keyword>
<keyword evidence="3" id="KW-1003">Cell membrane</keyword>
<protein>
    <submittedName>
        <fullName evidence="10">ZP domain-containing protein</fullName>
    </submittedName>
</protein>
<keyword evidence="7" id="KW-0472">Membrane</keyword>
<evidence type="ECO:0000313" key="10">
    <source>
        <dbReference type="WBParaSite" id="ACAC_0001140501-mRNA-1"/>
    </source>
</evidence>
<dbReference type="GO" id="GO:0005886">
    <property type="term" value="C:plasma membrane"/>
    <property type="evidence" value="ECO:0007669"/>
    <property type="project" value="UniProtKB-SubCell"/>
</dbReference>
<evidence type="ECO:0000256" key="6">
    <source>
        <dbReference type="ARBA" id="ARBA00022989"/>
    </source>
</evidence>
<dbReference type="WBParaSite" id="ACAC_0001140501-mRNA-1">
    <property type="protein sequence ID" value="ACAC_0001140501-mRNA-1"/>
    <property type="gene ID" value="ACAC_0001140501"/>
</dbReference>